<dbReference type="AlphaFoldDB" id="A0A7R9LNE4"/>
<evidence type="ECO:0000313" key="3">
    <source>
        <dbReference type="EMBL" id="CAD7644860.1"/>
    </source>
</evidence>
<feature type="region of interest" description="Disordered" evidence="2">
    <location>
        <begin position="144"/>
        <end position="213"/>
    </location>
</feature>
<keyword evidence="1" id="KW-0175">Coiled coil</keyword>
<name>A0A7R9LNE4_9ACAR</name>
<feature type="coiled-coil region" evidence="1">
    <location>
        <begin position="63"/>
        <end position="97"/>
    </location>
</feature>
<evidence type="ECO:0000256" key="2">
    <source>
        <dbReference type="SAM" id="MobiDB-lite"/>
    </source>
</evidence>
<keyword evidence="4" id="KW-1185">Reference proteome</keyword>
<dbReference type="EMBL" id="OC916652">
    <property type="protein sequence ID" value="CAD7644860.1"/>
    <property type="molecule type" value="Genomic_DNA"/>
</dbReference>
<organism evidence="3">
    <name type="scientific">Oppiella nova</name>
    <dbReference type="NCBI Taxonomy" id="334625"/>
    <lineage>
        <taxon>Eukaryota</taxon>
        <taxon>Metazoa</taxon>
        <taxon>Ecdysozoa</taxon>
        <taxon>Arthropoda</taxon>
        <taxon>Chelicerata</taxon>
        <taxon>Arachnida</taxon>
        <taxon>Acari</taxon>
        <taxon>Acariformes</taxon>
        <taxon>Sarcoptiformes</taxon>
        <taxon>Oribatida</taxon>
        <taxon>Brachypylina</taxon>
        <taxon>Oppioidea</taxon>
        <taxon>Oppiidae</taxon>
        <taxon>Oppiella</taxon>
    </lineage>
</organism>
<evidence type="ECO:0000256" key="1">
    <source>
        <dbReference type="SAM" id="Coils"/>
    </source>
</evidence>
<feature type="compositionally biased region" description="Low complexity" evidence="2">
    <location>
        <begin position="150"/>
        <end position="180"/>
    </location>
</feature>
<proteinExistence type="predicted"/>
<gene>
    <name evidence="3" type="ORF">ONB1V03_LOCUS4901</name>
</gene>
<accession>A0A7R9LNE4</accession>
<evidence type="ECO:0000313" key="4">
    <source>
        <dbReference type="Proteomes" id="UP000728032"/>
    </source>
</evidence>
<dbReference type="Proteomes" id="UP000728032">
    <property type="component" value="Unassembled WGS sequence"/>
</dbReference>
<dbReference type="OrthoDB" id="6515568at2759"/>
<dbReference type="EMBL" id="CAJPVJ010001827">
    <property type="protein sequence ID" value="CAG2165358.1"/>
    <property type="molecule type" value="Genomic_DNA"/>
</dbReference>
<sequence length="213" mass="24214">MSVTLSPDKRVIVSIKPYNHEKSPKICLSMDSCHETNDGVNIRKSCHSCHELRQMVAFKDMAIRRLSEDREELKLKLTQIHNKNIDLKQTLKRLETQDIGSDGTQSHEKFNDLKASNEELVAINRHLRQHLNTLRQVFTELYNSGEDTGNDTTVTTTNTSSDTTVQSVTKTPTKTQSTSTDFIATTDKSMDRSKGDESVELSSKSSFDKWYNK</sequence>
<reference evidence="3" key="1">
    <citation type="submission" date="2020-11" db="EMBL/GenBank/DDBJ databases">
        <authorList>
            <person name="Tran Van P."/>
        </authorList>
    </citation>
    <scope>NUCLEOTIDE SEQUENCE</scope>
</reference>
<protein>
    <submittedName>
        <fullName evidence="3">Uncharacterized protein</fullName>
    </submittedName>
</protein>
<feature type="compositionally biased region" description="Basic and acidic residues" evidence="2">
    <location>
        <begin position="188"/>
        <end position="197"/>
    </location>
</feature>